<dbReference type="AlphaFoldDB" id="A0A1T4Z1Y8"/>
<gene>
    <name evidence="2" type="ORF">SAMN06295964_1749</name>
</gene>
<dbReference type="PANTHER" id="PTHR12149">
    <property type="entry name" value="FRUCTOSAMINE 3 KINASE-RELATED PROTEIN"/>
    <property type="match status" value="1"/>
</dbReference>
<dbReference type="RefSeq" id="WP_078699796.1">
    <property type="nucleotide sequence ID" value="NZ_LT796768.1"/>
</dbReference>
<dbReference type="EMBL" id="LT796768">
    <property type="protein sequence ID" value="SKB07581.1"/>
    <property type="molecule type" value="Genomic_DNA"/>
</dbReference>
<evidence type="ECO:0000313" key="2">
    <source>
        <dbReference type="EMBL" id="SKB07581.1"/>
    </source>
</evidence>
<dbReference type="Gene3D" id="1.20.1270.240">
    <property type="match status" value="1"/>
</dbReference>
<keyword evidence="3" id="KW-1185">Reference proteome</keyword>
<comment type="similarity">
    <text evidence="1">Belongs to the fructosamine kinase family.</text>
</comment>
<dbReference type="PIRSF" id="PIRSF006221">
    <property type="entry name" value="Ketosamine-3-kinase"/>
    <property type="match status" value="1"/>
</dbReference>
<evidence type="ECO:0000313" key="3">
    <source>
        <dbReference type="Proteomes" id="UP000191040"/>
    </source>
</evidence>
<dbReference type="GO" id="GO:0016301">
    <property type="term" value="F:kinase activity"/>
    <property type="evidence" value="ECO:0007669"/>
    <property type="project" value="UniProtKB-UniRule"/>
</dbReference>
<sequence>MARMAGTAALAEKLLDVAVVSTTSVAGGDICTTTRLRLTDGRSGVIKTRPQAPAGFFTTEAEGLRRLRAAGGVRVPEVLAANDECIILAWVEPTKPSVDLAESFGRGLAAMHASGIGGFGAEHDGWIGLAPLPNRPSPTWEEFYASRRVMPYVKAAADRGSLSLEQARVIEQVMKRLPSLTPDPEPPSLLHGDLWSGNLVWSTEGVHVVDPAAHGGHRETDLAMLALFGAPHLQRILDAYHEAAPLQDGWLDRVPLHQLHPLLVHAVMFGGAYGARAAAAAQSLLDGAA</sequence>
<dbReference type="OrthoDB" id="5291879at2"/>
<dbReference type="STRING" id="1736691.SAMN06295964_1749"/>
<keyword evidence="1 2" id="KW-0418">Kinase</keyword>
<dbReference type="Proteomes" id="UP000191040">
    <property type="component" value="Chromosome I"/>
</dbReference>
<name>A0A1T4Z1Y8_9ACTN</name>
<evidence type="ECO:0000256" key="1">
    <source>
        <dbReference type="PIRNR" id="PIRNR006221"/>
    </source>
</evidence>
<dbReference type="InterPro" id="IPR016477">
    <property type="entry name" value="Fructo-/Ketosamine-3-kinase"/>
</dbReference>
<dbReference type="Pfam" id="PF03881">
    <property type="entry name" value="Fructosamin_kin"/>
    <property type="match status" value="1"/>
</dbReference>
<accession>A0A1T4Z1Y8</accession>
<dbReference type="Gene3D" id="3.30.200.20">
    <property type="entry name" value="Phosphorylase Kinase, domain 1"/>
    <property type="match status" value="1"/>
</dbReference>
<dbReference type="SUPFAM" id="SSF56112">
    <property type="entry name" value="Protein kinase-like (PK-like)"/>
    <property type="match status" value="1"/>
</dbReference>
<protein>
    <submittedName>
        <fullName evidence="2">Fructosamine-3-kinase</fullName>
    </submittedName>
</protein>
<reference evidence="3" key="1">
    <citation type="submission" date="2017-02" db="EMBL/GenBank/DDBJ databases">
        <authorList>
            <person name="Varghese N."/>
            <person name="Submissions S."/>
        </authorList>
    </citation>
    <scope>NUCLEOTIDE SEQUENCE [LARGE SCALE GENOMIC DNA]</scope>
    <source>
        <strain evidence="3">9H-4</strain>
    </source>
</reference>
<dbReference type="PANTHER" id="PTHR12149:SF8">
    <property type="entry name" value="PROTEIN-RIBULOSAMINE 3-KINASE"/>
    <property type="match status" value="1"/>
</dbReference>
<dbReference type="InterPro" id="IPR011009">
    <property type="entry name" value="Kinase-like_dom_sf"/>
</dbReference>
<proteinExistence type="inferred from homology"/>
<dbReference type="Gene3D" id="1.10.510.10">
    <property type="entry name" value="Transferase(Phosphotransferase) domain 1"/>
    <property type="match status" value="1"/>
</dbReference>
<keyword evidence="1" id="KW-0808">Transferase</keyword>
<organism evidence="2 3">
    <name type="scientific">Aeromicrobium choanae</name>
    <dbReference type="NCBI Taxonomy" id="1736691"/>
    <lineage>
        <taxon>Bacteria</taxon>
        <taxon>Bacillati</taxon>
        <taxon>Actinomycetota</taxon>
        <taxon>Actinomycetes</taxon>
        <taxon>Propionibacteriales</taxon>
        <taxon>Nocardioidaceae</taxon>
        <taxon>Aeromicrobium</taxon>
    </lineage>
</organism>